<dbReference type="PANTHER" id="PTHR37162:SF1">
    <property type="entry name" value="BED-TYPE DOMAIN-CONTAINING PROTEIN"/>
    <property type="match status" value="1"/>
</dbReference>
<feature type="domain" description="HAT C-terminal dimerisation" evidence="1">
    <location>
        <begin position="413"/>
        <end position="475"/>
    </location>
</feature>
<keyword evidence="3" id="KW-1185">Reference proteome</keyword>
<name>A0A8S3XCG1_PARAO</name>
<dbReference type="OrthoDB" id="6159421at2759"/>
<dbReference type="GO" id="GO:0046983">
    <property type="term" value="F:protein dimerization activity"/>
    <property type="evidence" value="ECO:0007669"/>
    <property type="project" value="InterPro"/>
</dbReference>
<accession>A0A8S3XCG1</accession>
<evidence type="ECO:0000259" key="1">
    <source>
        <dbReference type="Pfam" id="PF05699"/>
    </source>
</evidence>
<sequence length="523" mass="59849">MTDESTDISTNKTSCVVVRFYDETEGRIKSQFWNLHDIFSDNDTETANTGATAGNIYNKLIKSFTEHGIPLKNVVGFGSDGCNVMMGTENSVASRFRNECPGIIIIKCSCHSAHLCASAACHKLPNRCEELARNVFRFLKMSSKRYAQLQQFQVFLDLKPQKMLHPSQTRWLSLVDVVTRIITNWDALKLYFTDMALSERLVSGQLTLDLLSDPYMKLYYDFMSWILPKFTHFNKYFQSAEVVITELDSKIKDLYKDFLLCFMDRNYVNRSELSNIDPADSRHHLNIEQLYLGIAVASKINTSEIKAGKQQRIEFLHRCKDFLVEAALQIKKRWDFDSAPLIKISLLGAKNAMSEEIRKDNPSILPIALAFPRVVDVDDINVLQILDDQWRKLPYAKIPEEIKTEKKVDVFWAKLSKWSDLTENKPFSDISQFALDCLVLPHANADCERIFSKINLTKSRTRNRLVTGTVDAILLSCDAIKRNKSGNCTDFEPTEEMLRRANNKSNDGMQCIDQVAEIDINIP</sequence>
<comment type="caution">
    <text evidence="2">The sequence shown here is derived from an EMBL/GenBank/DDBJ whole genome shotgun (WGS) entry which is preliminary data.</text>
</comment>
<proteinExistence type="predicted"/>
<protein>
    <submittedName>
        <fullName evidence="2">(apollo) hypothetical protein</fullName>
    </submittedName>
</protein>
<gene>
    <name evidence="2" type="ORF">PAPOLLO_LOCUS15779</name>
</gene>
<evidence type="ECO:0000313" key="2">
    <source>
        <dbReference type="EMBL" id="CAG5012372.1"/>
    </source>
</evidence>
<reference evidence="2" key="1">
    <citation type="submission" date="2021-04" db="EMBL/GenBank/DDBJ databases">
        <authorList>
            <person name="Tunstrom K."/>
        </authorList>
    </citation>
    <scope>NUCLEOTIDE SEQUENCE</scope>
</reference>
<dbReference type="PANTHER" id="PTHR37162">
    <property type="entry name" value="HAT FAMILY DIMERISATION DOMAINCONTAINING PROTEIN-RELATED"/>
    <property type="match status" value="1"/>
</dbReference>
<dbReference type="InterPro" id="IPR008906">
    <property type="entry name" value="HATC_C_dom"/>
</dbReference>
<evidence type="ECO:0000313" key="3">
    <source>
        <dbReference type="Proteomes" id="UP000691718"/>
    </source>
</evidence>
<dbReference type="Proteomes" id="UP000691718">
    <property type="component" value="Unassembled WGS sequence"/>
</dbReference>
<dbReference type="AlphaFoldDB" id="A0A8S3XCG1"/>
<organism evidence="2 3">
    <name type="scientific">Parnassius apollo</name>
    <name type="common">Apollo butterfly</name>
    <name type="synonym">Papilio apollo</name>
    <dbReference type="NCBI Taxonomy" id="110799"/>
    <lineage>
        <taxon>Eukaryota</taxon>
        <taxon>Metazoa</taxon>
        <taxon>Ecdysozoa</taxon>
        <taxon>Arthropoda</taxon>
        <taxon>Hexapoda</taxon>
        <taxon>Insecta</taxon>
        <taxon>Pterygota</taxon>
        <taxon>Neoptera</taxon>
        <taxon>Endopterygota</taxon>
        <taxon>Lepidoptera</taxon>
        <taxon>Glossata</taxon>
        <taxon>Ditrysia</taxon>
        <taxon>Papilionoidea</taxon>
        <taxon>Papilionidae</taxon>
        <taxon>Parnassiinae</taxon>
        <taxon>Parnassini</taxon>
        <taxon>Parnassius</taxon>
        <taxon>Parnassius</taxon>
    </lineage>
</organism>
<dbReference type="Pfam" id="PF05699">
    <property type="entry name" value="Dimer_Tnp_hAT"/>
    <property type="match status" value="1"/>
</dbReference>
<dbReference type="EMBL" id="CAJQZP010001037">
    <property type="protein sequence ID" value="CAG5012372.1"/>
    <property type="molecule type" value="Genomic_DNA"/>
</dbReference>